<reference evidence="6 7" key="1">
    <citation type="submission" date="2019-09" db="EMBL/GenBank/DDBJ databases">
        <title>Phylogeny of genus Pseudoclavibacter and closely related genus.</title>
        <authorList>
            <person name="Li Y."/>
        </authorList>
    </citation>
    <scope>NUCLEOTIDE SEQUENCE [LARGE SCALE GENOMIC DNA]</scope>
    <source>
        <strain evidence="6 7">JCM 16921</strain>
    </source>
</reference>
<organism evidence="6 7">
    <name type="scientific">Pseudoclavibacter caeni</name>
    <dbReference type="NCBI Taxonomy" id="908846"/>
    <lineage>
        <taxon>Bacteria</taxon>
        <taxon>Bacillati</taxon>
        <taxon>Actinomycetota</taxon>
        <taxon>Actinomycetes</taxon>
        <taxon>Micrococcales</taxon>
        <taxon>Microbacteriaceae</taxon>
        <taxon>Pseudoclavibacter</taxon>
    </lineage>
</organism>
<dbReference type="GO" id="GO:0035999">
    <property type="term" value="P:tetrahydrofolate interconversion"/>
    <property type="evidence" value="ECO:0007669"/>
    <property type="project" value="TreeGrafter"/>
</dbReference>
<keyword evidence="2 4" id="KW-0547">Nucleotide-binding</keyword>
<keyword evidence="7" id="KW-1185">Reference proteome</keyword>
<evidence type="ECO:0000256" key="1">
    <source>
        <dbReference type="ARBA" id="ARBA00010638"/>
    </source>
</evidence>
<comment type="cofactor">
    <cofactor evidence="4">
        <name>Mg(2+)</name>
        <dbReference type="ChEBI" id="CHEBI:18420"/>
    </cofactor>
</comment>
<accession>A0A7C8BNZ6</accession>
<feature type="region of interest" description="Disordered" evidence="5">
    <location>
        <begin position="1"/>
        <end position="85"/>
    </location>
</feature>
<name>A0A7C8BNZ6_9MICO</name>
<protein>
    <recommendedName>
        <fullName evidence="4">5-formyltetrahydrofolate cyclo-ligase</fullName>
        <ecNumber evidence="4">6.3.3.2</ecNumber>
    </recommendedName>
</protein>
<comment type="catalytic activity">
    <reaction evidence="4">
        <text>(6S)-5-formyl-5,6,7,8-tetrahydrofolate + ATP = (6R)-5,10-methenyltetrahydrofolate + ADP + phosphate</text>
        <dbReference type="Rhea" id="RHEA:10488"/>
        <dbReference type="ChEBI" id="CHEBI:30616"/>
        <dbReference type="ChEBI" id="CHEBI:43474"/>
        <dbReference type="ChEBI" id="CHEBI:57455"/>
        <dbReference type="ChEBI" id="CHEBI:57457"/>
        <dbReference type="ChEBI" id="CHEBI:456216"/>
        <dbReference type="EC" id="6.3.3.2"/>
    </reaction>
</comment>
<feature type="compositionally biased region" description="Low complexity" evidence="5">
    <location>
        <begin position="36"/>
        <end position="51"/>
    </location>
</feature>
<proteinExistence type="inferred from homology"/>
<comment type="similarity">
    <text evidence="1 4">Belongs to the 5-formyltetrahydrofolate cyclo-ligase family.</text>
</comment>
<dbReference type="Pfam" id="PF01812">
    <property type="entry name" value="5-FTHF_cyc-lig"/>
    <property type="match status" value="1"/>
</dbReference>
<keyword evidence="6" id="KW-0436">Ligase</keyword>
<dbReference type="PANTHER" id="PTHR23407">
    <property type="entry name" value="ATPASE INHIBITOR/5-FORMYLTETRAHYDROFOLATE CYCLO-LIGASE"/>
    <property type="match status" value="1"/>
</dbReference>
<dbReference type="SUPFAM" id="SSF100950">
    <property type="entry name" value="NagB/RpiA/CoA transferase-like"/>
    <property type="match status" value="1"/>
</dbReference>
<dbReference type="Gene3D" id="3.40.50.10420">
    <property type="entry name" value="NagB/RpiA/CoA transferase-like"/>
    <property type="match status" value="1"/>
</dbReference>
<evidence type="ECO:0000256" key="3">
    <source>
        <dbReference type="ARBA" id="ARBA00022840"/>
    </source>
</evidence>
<dbReference type="InterPro" id="IPR002698">
    <property type="entry name" value="FTHF_cligase"/>
</dbReference>
<evidence type="ECO:0000256" key="5">
    <source>
        <dbReference type="SAM" id="MobiDB-lite"/>
    </source>
</evidence>
<dbReference type="GO" id="GO:0009396">
    <property type="term" value="P:folic acid-containing compound biosynthetic process"/>
    <property type="evidence" value="ECO:0007669"/>
    <property type="project" value="TreeGrafter"/>
</dbReference>
<dbReference type="Proteomes" id="UP000481339">
    <property type="component" value="Unassembled WGS sequence"/>
</dbReference>
<sequence length="266" mass="28368">MLTVYRAVPEHRPGTGCPPAEGLRPTPVACHHPRARGPSAGAAACPPGATASPPPERPRRTAPTPVSTPAYAGHMPPVSDPDPKQELRRVIRRARRLRAEAGPTDHGDGLRRLLDRLGARTIAAFLPSRNEPDVRPILHAWLADGHRALLPRVLPDHRLGWVDAAHATERPSALGVPEAIGPTAHRAALRDVDAIVVPALAVAPDGTRLGQGGGYYDRALADPAVTAPVIAVVFDDEVRADLPGEPHDRPADWAVTERRVLRLGRG</sequence>
<dbReference type="EMBL" id="WBKA01000001">
    <property type="protein sequence ID" value="KAB1633411.1"/>
    <property type="molecule type" value="Genomic_DNA"/>
</dbReference>
<keyword evidence="3 4" id="KW-0067">ATP-binding</keyword>
<dbReference type="NCBIfam" id="TIGR02727">
    <property type="entry name" value="MTHFS_bact"/>
    <property type="match status" value="1"/>
</dbReference>
<dbReference type="GO" id="GO:0005524">
    <property type="term" value="F:ATP binding"/>
    <property type="evidence" value="ECO:0007669"/>
    <property type="project" value="UniProtKB-KW"/>
</dbReference>
<dbReference type="GO" id="GO:0030272">
    <property type="term" value="F:5-formyltetrahydrofolate cyclo-ligase activity"/>
    <property type="evidence" value="ECO:0007669"/>
    <property type="project" value="UniProtKB-EC"/>
</dbReference>
<dbReference type="GO" id="GO:0046872">
    <property type="term" value="F:metal ion binding"/>
    <property type="evidence" value="ECO:0007669"/>
    <property type="project" value="UniProtKB-KW"/>
</dbReference>
<dbReference type="EC" id="6.3.3.2" evidence="4"/>
<comment type="caution">
    <text evidence="6">The sequence shown here is derived from an EMBL/GenBank/DDBJ whole genome shotgun (WGS) entry which is preliminary data.</text>
</comment>
<dbReference type="InterPro" id="IPR024185">
    <property type="entry name" value="FTHF_cligase-like_sf"/>
</dbReference>
<dbReference type="PANTHER" id="PTHR23407:SF1">
    <property type="entry name" value="5-FORMYLTETRAHYDROFOLATE CYCLO-LIGASE"/>
    <property type="match status" value="1"/>
</dbReference>
<dbReference type="OrthoDB" id="3242798at2"/>
<evidence type="ECO:0000313" key="6">
    <source>
        <dbReference type="EMBL" id="KAB1633411.1"/>
    </source>
</evidence>
<evidence type="ECO:0000256" key="4">
    <source>
        <dbReference type="RuleBase" id="RU361279"/>
    </source>
</evidence>
<dbReference type="AlphaFoldDB" id="A0A7C8BNZ6"/>
<gene>
    <name evidence="6" type="ORF">F8O02_00215</name>
</gene>
<keyword evidence="4" id="KW-0460">Magnesium</keyword>
<keyword evidence="4" id="KW-0479">Metal-binding</keyword>
<evidence type="ECO:0000313" key="7">
    <source>
        <dbReference type="Proteomes" id="UP000481339"/>
    </source>
</evidence>
<evidence type="ECO:0000256" key="2">
    <source>
        <dbReference type="ARBA" id="ARBA00022741"/>
    </source>
</evidence>
<dbReference type="InterPro" id="IPR037171">
    <property type="entry name" value="NagB/RpiA_transferase-like"/>
</dbReference>